<dbReference type="VEuPathDB" id="VectorBase:ADAR2_003500"/>
<dbReference type="GO" id="GO:0060271">
    <property type="term" value="P:cilium assembly"/>
    <property type="evidence" value="ECO:0007669"/>
    <property type="project" value="TreeGrafter"/>
</dbReference>
<dbReference type="AlphaFoldDB" id="W5JA42"/>
<evidence type="ECO:0000313" key="3">
    <source>
        <dbReference type="EnsemblMetazoa" id="ADAC007502-PA"/>
    </source>
</evidence>
<dbReference type="InterPro" id="IPR027267">
    <property type="entry name" value="AH/BAR_dom_sf"/>
</dbReference>
<dbReference type="InterPro" id="IPR009602">
    <property type="entry name" value="CBAR/FAM92"/>
</dbReference>
<reference evidence="2" key="3">
    <citation type="journal article" date="2013" name="Nucleic Acids Res.">
        <title>The genome of Anopheles darlingi, the main neotropical malaria vector.</title>
        <authorList>
            <person name="Marinotti O."/>
            <person name="Cerqueira G.C."/>
            <person name="de Almeida L.G."/>
            <person name="Ferro M.I."/>
            <person name="Loreto E.L."/>
            <person name="Zaha A."/>
            <person name="Teixeira S.M."/>
            <person name="Wespiser A.R."/>
            <person name="Almeida E Silva A."/>
            <person name="Schlindwein A.D."/>
            <person name="Pacheco A.C."/>
            <person name="Silva A.L."/>
            <person name="Graveley B.R."/>
            <person name="Walenz B.P."/>
            <person name="Lima Bde A."/>
            <person name="Ribeiro C.A."/>
            <person name="Nunes-Silva C.G."/>
            <person name="de Carvalho C.R."/>
            <person name="Soares C.M."/>
            <person name="de Menezes C.B."/>
            <person name="Matiolli C."/>
            <person name="Caffrey D."/>
            <person name="Araujo D.A."/>
            <person name="de Oliveira D.M."/>
            <person name="Golenbock D."/>
            <person name="Grisard E.C."/>
            <person name="Fantinatti-Garboggini F."/>
            <person name="de Carvalho F.M."/>
            <person name="Barcellos F.G."/>
            <person name="Prosdocimi F."/>
            <person name="May G."/>
            <person name="Azevedo Junior G.M."/>
            <person name="Guimaraes G.M."/>
            <person name="Goldman G.H."/>
            <person name="Padilha I.Q."/>
            <person name="Batista Jda S."/>
            <person name="Ferro J.A."/>
            <person name="Ribeiro J.M."/>
            <person name="Fietto J.L."/>
            <person name="Dabbas K.M."/>
            <person name="Cerdeira L."/>
            <person name="Agnez-Lima L.F."/>
            <person name="Brocchi M."/>
            <person name="de Carvalho M.O."/>
            <person name="Teixeira Mde M."/>
            <person name="Diniz Maia Mde M."/>
            <person name="Goldman M.H."/>
            <person name="Cruz Schneider M.P."/>
            <person name="Felipe M.S."/>
            <person name="Hungria M."/>
            <person name="Nicolas M.F."/>
            <person name="Pereira M."/>
            <person name="Montes M.A."/>
            <person name="Cantao M.E."/>
            <person name="Vincentz M."/>
            <person name="Rafael M.S."/>
            <person name="Silverman N."/>
            <person name="Stoco P.H."/>
            <person name="Souza R.C."/>
            <person name="Vicentini R."/>
            <person name="Gazzinelli R.T."/>
            <person name="Neves Rde O."/>
            <person name="Silva R."/>
            <person name="Astolfi-Filho S."/>
            <person name="Maciel T.E."/>
            <person name="Urmenyi T.P."/>
            <person name="Tadei W.P."/>
            <person name="Camargo E.P."/>
            <person name="de Vasconcelos A.T."/>
        </authorList>
    </citation>
    <scope>NUCLEOTIDE SEQUENCE</scope>
</reference>
<protein>
    <recommendedName>
        <fullName evidence="5">Protein FAM92A1</fullName>
    </recommendedName>
</protein>
<evidence type="ECO:0000256" key="1">
    <source>
        <dbReference type="SAM" id="MobiDB-lite"/>
    </source>
</evidence>
<sequence length="392" mass="44399">MLRGGSTTAFLCEEQSKFIYDRIAIVEKHFGELCEAFAEYTRKVARVRDKADELAHATQDYCDAEKYNGTLATALSSLAKAVTLIGDFHDCRVKRLETRIVSELGQYETVCKQCKDGVKEALQGRDKDLAKRKQLEQSKPRNSRGARRNANDTEMIKSTLEVEKSLKGIETFVERFEKQKLRDVKELLLNFVMIELKMHAQAVEVLSATYQDISDIDESKDLQGVHKELKRQNRQFKKYLQRDTIPDRYFLQRIKSQSMGALNATLAGFSAGRKNKSLSSNSLNSSQEQEPEQAVDQQVAQRSTTRRINRTAVQQSIESLDSMKRDLSTESKSSSDDDDDDDSEISETETDDQSDTHVKHPRVGGPSGSSETGKKSQVDTSFKIIKLKDYKP</sequence>
<dbReference type="VEuPathDB" id="VectorBase:ADAC007502"/>
<dbReference type="eggNOG" id="ENOG502QQ0N">
    <property type="taxonomic scope" value="Eukaryota"/>
</dbReference>
<dbReference type="EMBL" id="ADMH02001853">
    <property type="protein sequence ID" value="ETN60861.1"/>
    <property type="molecule type" value="Genomic_DNA"/>
</dbReference>
<dbReference type="GO" id="GO:0035869">
    <property type="term" value="C:ciliary transition zone"/>
    <property type="evidence" value="ECO:0007669"/>
    <property type="project" value="TreeGrafter"/>
</dbReference>
<keyword evidence="4" id="KW-1185">Reference proteome</keyword>
<organism evidence="2">
    <name type="scientific">Anopheles darlingi</name>
    <name type="common">Mosquito</name>
    <dbReference type="NCBI Taxonomy" id="43151"/>
    <lineage>
        <taxon>Eukaryota</taxon>
        <taxon>Metazoa</taxon>
        <taxon>Ecdysozoa</taxon>
        <taxon>Arthropoda</taxon>
        <taxon>Hexapoda</taxon>
        <taxon>Insecta</taxon>
        <taxon>Pterygota</taxon>
        <taxon>Neoptera</taxon>
        <taxon>Endopterygota</taxon>
        <taxon>Diptera</taxon>
        <taxon>Nematocera</taxon>
        <taxon>Culicoidea</taxon>
        <taxon>Culicidae</taxon>
        <taxon>Anophelinae</taxon>
        <taxon>Anopheles</taxon>
    </lineage>
</organism>
<dbReference type="OMA" id="WMLMNND"/>
<reference evidence="3" key="4">
    <citation type="submission" date="2015-06" db="UniProtKB">
        <authorList>
            <consortium name="EnsemblMetazoa"/>
        </authorList>
    </citation>
    <scope>IDENTIFICATION</scope>
</reference>
<feature type="region of interest" description="Disordered" evidence="1">
    <location>
        <begin position="131"/>
        <end position="153"/>
    </location>
</feature>
<dbReference type="SUPFAM" id="SSF103657">
    <property type="entry name" value="BAR/IMD domain-like"/>
    <property type="match status" value="1"/>
</dbReference>
<feature type="compositionally biased region" description="Basic and acidic residues" evidence="1">
    <location>
        <begin position="321"/>
        <end position="335"/>
    </location>
</feature>
<evidence type="ECO:0000313" key="4">
    <source>
        <dbReference type="Proteomes" id="UP000000673"/>
    </source>
</evidence>
<feature type="compositionally biased region" description="Acidic residues" evidence="1">
    <location>
        <begin position="336"/>
        <end position="353"/>
    </location>
</feature>
<dbReference type="EnsemblMetazoa" id="ADAC007502-RA">
    <property type="protein sequence ID" value="ADAC007502-PA"/>
    <property type="gene ID" value="ADAC007502"/>
</dbReference>
<evidence type="ECO:0000313" key="2">
    <source>
        <dbReference type="EMBL" id="ETN60861.1"/>
    </source>
</evidence>
<dbReference type="STRING" id="43151.W5JA42"/>
<dbReference type="GO" id="GO:0036064">
    <property type="term" value="C:ciliary basal body"/>
    <property type="evidence" value="ECO:0007669"/>
    <property type="project" value="TreeGrafter"/>
</dbReference>
<accession>W5JA42</accession>
<name>W5JA42_ANODA</name>
<feature type="region of interest" description="Disordered" evidence="1">
    <location>
        <begin position="274"/>
        <end position="392"/>
    </location>
</feature>
<dbReference type="FunCoup" id="W5JA42">
    <property type="interactions" value="198"/>
</dbReference>
<dbReference type="Pfam" id="PF06730">
    <property type="entry name" value="FAM92"/>
    <property type="match status" value="1"/>
</dbReference>
<feature type="compositionally biased region" description="Low complexity" evidence="1">
    <location>
        <begin position="277"/>
        <end position="286"/>
    </location>
</feature>
<dbReference type="OrthoDB" id="60621at2759"/>
<dbReference type="Proteomes" id="UP000000673">
    <property type="component" value="Unassembled WGS sequence"/>
</dbReference>
<reference evidence="2 4" key="1">
    <citation type="journal article" date="2010" name="BMC Genomics">
        <title>Combination of measures distinguishes pre-miRNAs from other stem-loops in the genome of the newly sequenced Anopheles darlingi.</title>
        <authorList>
            <person name="Mendes N.D."/>
            <person name="Freitas A.T."/>
            <person name="Vasconcelos A.T."/>
            <person name="Sagot M.F."/>
        </authorList>
    </citation>
    <scope>NUCLEOTIDE SEQUENCE</scope>
</reference>
<dbReference type="PANTHER" id="PTHR21223:SF2">
    <property type="entry name" value="CBY1-INTERACTING BAR DOMAIN-CONTAINING PROTEIN HOMOLOG"/>
    <property type="match status" value="1"/>
</dbReference>
<proteinExistence type="predicted"/>
<reference evidence="2" key="2">
    <citation type="submission" date="2010-05" db="EMBL/GenBank/DDBJ databases">
        <authorList>
            <person name="Almeida L.G."/>
            <person name="Nicolas M.F."/>
            <person name="Souza R.C."/>
            <person name="Vasconcelos A.T.R."/>
        </authorList>
    </citation>
    <scope>NUCLEOTIDE SEQUENCE</scope>
</reference>
<gene>
    <name evidence="2" type="ORF">AND_007502</name>
</gene>
<evidence type="ECO:0008006" key="5">
    <source>
        <dbReference type="Google" id="ProtNLM"/>
    </source>
</evidence>
<dbReference type="Gene3D" id="1.20.1270.60">
    <property type="entry name" value="Arfaptin homology (AH) domain/BAR domain"/>
    <property type="match status" value="1"/>
</dbReference>
<dbReference type="PANTHER" id="PTHR21223">
    <property type="entry name" value="CBY1-INTERACTING BAR DOMAIN-CONTAINING PROTEIN HOMOLOG"/>
    <property type="match status" value="1"/>
</dbReference>
<dbReference type="HOGENOM" id="CLU_708251_0_0_1"/>